<comment type="caution">
    <text evidence="2">The sequence shown here is derived from an EMBL/GenBank/DDBJ whole genome shotgun (WGS) entry which is preliminary data.</text>
</comment>
<feature type="compositionally biased region" description="Low complexity" evidence="1">
    <location>
        <begin position="854"/>
        <end position="867"/>
    </location>
</feature>
<feature type="compositionally biased region" description="Basic residues" evidence="1">
    <location>
        <begin position="172"/>
        <end position="183"/>
    </location>
</feature>
<feature type="region of interest" description="Disordered" evidence="1">
    <location>
        <begin position="96"/>
        <end position="249"/>
    </location>
</feature>
<proteinExistence type="predicted"/>
<dbReference type="AlphaFoldDB" id="A0ABD3MQB6"/>
<keyword evidence="3" id="KW-1185">Reference proteome</keyword>
<feature type="region of interest" description="Disordered" evidence="1">
    <location>
        <begin position="23"/>
        <end position="68"/>
    </location>
</feature>
<feature type="compositionally biased region" description="Basic and acidic residues" evidence="1">
    <location>
        <begin position="813"/>
        <end position="823"/>
    </location>
</feature>
<feature type="region of interest" description="Disordered" evidence="1">
    <location>
        <begin position="812"/>
        <end position="876"/>
    </location>
</feature>
<feature type="compositionally biased region" description="Basic and acidic residues" evidence="1">
    <location>
        <begin position="237"/>
        <end position="249"/>
    </location>
</feature>
<name>A0ABD3MQB6_9STRA</name>
<dbReference type="Proteomes" id="UP001530293">
    <property type="component" value="Unassembled WGS sequence"/>
</dbReference>
<organism evidence="2 3">
    <name type="scientific">Discostella pseudostelligera</name>
    <dbReference type="NCBI Taxonomy" id="259834"/>
    <lineage>
        <taxon>Eukaryota</taxon>
        <taxon>Sar</taxon>
        <taxon>Stramenopiles</taxon>
        <taxon>Ochrophyta</taxon>
        <taxon>Bacillariophyta</taxon>
        <taxon>Coscinodiscophyceae</taxon>
        <taxon>Thalassiosirophycidae</taxon>
        <taxon>Stephanodiscales</taxon>
        <taxon>Stephanodiscaceae</taxon>
        <taxon>Discostella</taxon>
    </lineage>
</organism>
<evidence type="ECO:0000313" key="3">
    <source>
        <dbReference type="Proteomes" id="UP001530293"/>
    </source>
</evidence>
<evidence type="ECO:0000256" key="1">
    <source>
        <dbReference type="SAM" id="MobiDB-lite"/>
    </source>
</evidence>
<reference evidence="2 3" key="1">
    <citation type="submission" date="2024-10" db="EMBL/GenBank/DDBJ databases">
        <title>Updated reference genomes for cyclostephanoid diatoms.</title>
        <authorList>
            <person name="Roberts W.R."/>
            <person name="Alverson A.J."/>
        </authorList>
    </citation>
    <scope>NUCLEOTIDE SEQUENCE [LARGE SCALE GENOMIC DNA]</scope>
    <source>
        <strain evidence="2 3">AJA232-27</strain>
    </source>
</reference>
<evidence type="ECO:0000313" key="2">
    <source>
        <dbReference type="EMBL" id="KAL3764151.1"/>
    </source>
</evidence>
<accession>A0ABD3MQB6</accession>
<dbReference type="EMBL" id="JALLBG020000108">
    <property type="protein sequence ID" value="KAL3764151.1"/>
    <property type="molecule type" value="Genomic_DNA"/>
</dbReference>
<gene>
    <name evidence="2" type="ORF">ACHAWU_003963</name>
</gene>
<protein>
    <submittedName>
        <fullName evidence="2">Uncharacterized protein</fullName>
    </submittedName>
</protein>
<sequence>MSAFGRKASEAYTAAARRVSDVISNVTTSNHNKDNNKSSSSSSGRNGRKNGGESGNNNNATSGNSNSRCVDSAAPYGFLENMCGPMLRNFNNDLAGGSDDADDLAARNNRSSRSSSRRGGGDSDRGRGRSGGGGGGRRPMSSYDYDDETNATDITGSYEEDDETMDDESRKKSSSRGRGRDRKPRPPEDSPSEITGAYSEYDDDTTQNDTLTEASSAYYDNKKESSKRSSSHKSKRKQSDDSITKESEKLITQPLASGFAKRCYFTKAGIGRNTQHYEGLTLTGNTVLMLAAAMKLKGCPTICDEDLRRVESTYPNQFSRLPDELLLSSGWRRISKYCHFSLKPLPDGVPFFHSKQRCHPNGGFYFLLCSAVGMTRLMDVEALNRDALVVLQTDFPMTCEKAPSFLMEDPNEWTLVNKFCFFSGGPVNTEEDVYYRAELGGTEIYMLAFLSPSLSPKELYRLESSASGGGKDAEPLKSVTAVEEVESVYDLTERDFDDLKLYHLGPCRALPPFLLHPQAWTKVLPPHFIAARNEALSIAQEWESRCPPPASAGSQKAQGVPGGASTIAGASPRTTAYVELGQAGGRPPPDSRGSGGDVGPMYPMQYPGMHQQQHDPNNAPYYPPMGYPPQHQQYGAPPSPIDEMHYYYGGPPQFQQQHNMPPGGSTYGNPYSGGGLHVDTMSQQLPPGAGMHHPYANTQHPHNQMGDPHWMDVHEEGAFHSGMGGGDIPDDEAIATRRAMYGGMNSVGPGPMHGNMPMMAPQFNDQYENHSIDPPVDADVDVSINHHAHGDENVTSALMGGAQNRLKQKRMKKIDGLSKRPDLSTKLGIDTNIMPPGGTAADDSTWDTRTDAESSYGTSLVSGSSYTDATNPNERNSRRALILQMAKARMKNVKESSAAEKHNPESQQEEAPLQHKNATLELVDEVAGLELD</sequence>
<feature type="compositionally biased region" description="Low complexity" evidence="1">
    <location>
        <begin position="55"/>
        <end position="68"/>
    </location>
</feature>
<feature type="region of interest" description="Disordered" evidence="1">
    <location>
        <begin position="890"/>
        <end position="919"/>
    </location>
</feature>
<feature type="compositionally biased region" description="Basic and acidic residues" evidence="1">
    <location>
        <begin position="892"/>
        <end position="904"/>
    </location>
</feature>
<feature type="region of interest" description="Disordered" evidence="1">
    <location>
        <begin position="544"/>
        <end position="570"/>
    </location>
</feature>